<dbReference type="Gene3D" id="1.20.1560.10">
    <property type="entry name" value="ABC transporter type 1, transmembrane domain"/>
    <property type="match status" value="1"/>
</dbReference>
<dbReference type="InterPro" id="IPR036640">
    <property type="entry name" value="ABC1_TM_sf"/>
</dbReference>
<proteinExistence type="predicted"/>
<dbReference type="SUPFAM" id="SSF90123">
    <property type="entry name" value="ABC transporter transmembrane region"/>
    <property type="match status" value="1"/>
</dbReference>
<evidence type="ECO:0000256" key="2">
    <source>
        <dbReference type="ARBA" id="ARBA00022692"/>
    </source>
</evidence>
<keyword evidence="2" id="KW-0812">Transmembrane</keyword>
<evidence type="ECO:0000313" key="7">
    <source>
        <dbReference type="Proteomes" id="UP000887043"/>
    </source>
</evidence>
<reference evidence="6" key="1">
    <citation type="submission" date="2021-08" db="EMBL/GenBank/DDBJ databases">
        <title>Prevotella lacticifex sp. nov., isolated from rumen of cow.</title>
        <authorList>
            <person name="Shinkai T."/>
            <person name="Ikeyama N."/>
            <person name="Kumagai M."/>
            <person name="Ohmori H."/>
            <person name="Sakamoto M."/>
            <person name="Ohkuma M."/>
            <person name="Mitsumori M."/>
        </authorList>
    </citation>
    <scope>NUCLEOTIDE SEQUENCE</scope>
    <source>
        <strain evidence="6">DSM 11371</strain>
    </source>
</reference>
<dbReference type="GO" id="GO:0140359">
    <property type="term" value="F:ABC-type transporter activity"/>
    <property type="evidence" value="ECO:0007669"/>
    <property type="project" value="InterPro"/>
</dbReference>
<dbReference type="GO" id="GO:0005886">
    <property type="term" value="C:plasma membrane"/>
    <property type="evidence" value="ECO:0007669"/>
    <property type="project" value="UniProtKB-SubCell"/>
</dbReference>
<dbReference type="InterPro" id="IPR011527">
    <property type="entry name" value="ABC1_TM_dom"/>
</dbReference>
<keyword evidence="4" id="KW-0472">Membrane</keyword>
<dbReference type="AlphaFoldDB" id="A0AA37MME8"/>
<dbReference type="PROSITE" id="PS50929">
    <property type="entry name" value="ABC_TM1F"/>
    <property type="match status" value="1"/>
</dbReference>
<dbReference type="Proteomes" id="UP000887043">
    <property type="component" value="Unassembled WGS sequence"/>
</dbReference>
<evidence type="ECO:0000256" key="3">
    <source>
        <dbReference type="ARBA" id="ARBA00022989"/>
    </source>
</evidence>
<evidence type="ECO:0000256" key="4">
    <source>
        <dbReference type="ARBA" id="ARBA00023136"/>
    </source>
</evidence>
<accession>A0AA37MME8</accession>
<gene>
    <name evidence="6" type="ORF">PRRU23_25370</name>
</gene>
<keyword evidence="3" id="KW-1133">Transmembrane helix</keyword>
<name>A0AA37MME8_SEGBR</name>
<evidence type="ECO:0000259" key="5">
    <source>
        <dbReference type="PROSITE" id="PS50929"/>
    </source>
</evidence>
<evidence type="ECO:0000313" key="6">
    <source>
        <dbReference type="EMBL" id="GJG28837.1"/>
    </source>
</evidence>
<comment type="subcellular location">
    <subcellularLocation>
        <location evidence="1">Cell membrane</location>
        <topology evidence="1">Multi-pass membrane protein</topology>
    </subcellularLocation>
</comment>
<dbReference type="EMBL" id="BPTR01000001">
    <property type="protein sequence ID" value="GJG28837.1"/>
    <property type="molecule type" value="Genomic_DNA"/>
</dbReference>
<protein>
    <recommendedName>
        <fullName evidence="5">ABC transmembrane type-1 domain-containing protein</fullName>
    </recommendedName>
</protein>
<comment type="caution">
    <text evidence="6">The sequence shown here is derived from an EMBL/GenBank/DDBJ whole genome shotgun (WGS) entry which is preliminary data.</text>
</comment>
<dbReference type="GO" id="GO:0005524">
    <property type="term" value="F:ATP binding"/>
    <property type="evidence" value="ECO:0007669"/>
    <property type="project" value="InterPro"/>
</dbReference>
<organism evidence="6 7">
    <name type="scientific">Segatella bryantii</name>
    <name type="common">Prevotella bryantii</name>
    <dbReference type="NCBI Taxonomy" id="77095"/>
    <lineage>
        <taxon>Bacteria</taxon>
        <taxon>Pseudomonadati</taxon>
        <taxon>Bacteroidota</taxon>
        <taxon>Bacteroidia</taxon>
        <taxon>Bacteroidales</taxon>
        <taxon>Prevotellaceae</taxon>
        <taxon>Segatella</taxon>
    </lineage>
</organism>
<sequence>MQRRKTLDYELYEQQAENNNKIYQFITAMQEIKLQQCEQRRCNEWEEVQRNLYYVQRRVLALRQNEEVGSVFINEMKNLFVTVMAATAVINGDMTLGGVDSVVL</sequence>
<evidence type="ECO:0000256" key="1">
    <source>
        <dbReference type="ARBA" id="ARBA00004651"/>
    </source>
</evidence>
<feature type="domain" description="ABC transmembrane type-1" evidence="5">
    <location>
        <begin position="1"/>
        <end position="99"/>
    </location>
</feature>